<feature type="region of interest" description="Disordered" evidence="1">
    <location>
        <begin position="77"/>
        <end position="104"/>
    </location>
</feature>
<gene>
    <name evidence="2" type="ORF">EV213_102106</name>
</gene>
<sequence length="207" mass="24432">MQQLPWMQRMQQLEAQQFQNTKDIHRMKRQIEELQSSIEQLQKTPTTHIDKIEYKFDQLKIETLSGALSIGISPQDFEDLDVSSPDPYRQRQPLQASQSTEPYKQHQAIHQQTIDMLKKDGPSIIADLRQKLGIADDPEITRHMIQDVSAQMPTRIEYYIHQLQAEQAELSDEQLLEEVNERVRRDVRSAFDLFLRHLPKQKEDEEE</sequence>
<comment type="caution">
    <text evidence="2">The sequence shown here is derived from an EMBL/GenBank/DDBJ whole genome shotgun (WGS) entry which is preliminary data.</text>
</comment>
<dbReference type="Pfam" id="PF10737">
    <property type="entry name" value="GerPC"/>
    <property type="match status" value="1"/>
</dbReference>
<accession>A0A4V3D617</accession>
<protein>
    <submittedName>
        <fullName evidence="2">Spore germination protein PC</fullName>
    </submittedName>
</protein>
<evidence type="ECO:0000256" key="1">
    <source>
        <dbReference type="SAM" id="MobiDB-lite"/>
    </source>
</evidence>
<proteinExistence type="predicted"/>
<dbReference type="Proteomes" id="UP000295632">
    <property type="component" value="Unassembled WGS sequence"/>
</dbReference>
<keyword evidence="3" id="KW-1185">Reference proteome</keyword>
<evidence type="ECO:0000313" key="3">
    <source>
        <dbReference type="Proteomes" id="UP000295632"/>
    </source>
</evidence>
<organism evidence="2 3">
    <name type="scientific">Aureibacillus halotolerans</name>
    <dbReference type="NCBI Taxonomy" id="1508390"/>
    <lineage>
        <taxon>Bacteria</taxon>
        <taxon>Bacillati</taxon>
        <taxon>Bacillota</taxon>
        <taxon>Bacilli</taxon>
        <taxon>Bacillales</taxon>
        <taxon>Bacillaceae</taxon>
        <taxon>Aureibacillus</taxon>
    </lineage>
</organism>
<feature type="compositionally biased region" description="Polar residues" evidence="1">
    <location>
        <begin position="92"/>
        <end position="104"/>
    </location>
</feature>
<dbReference type="AlphaFoldDB" id="A0A4V3D617"/>
<dbReference type="RefSeq" id="WP_133578970.1">
    <property type="nucleotide sequence ID" value="NZ_SNYJ01000002.1"/>
</dbReference>
<name>A0A4V3D617_9BACI</name>
<dbReference type="InterPro" id="IPR019673">
    <property type="entry name" value="Spore_germination_GerPC"/>
</dbReference>
<dbReference type="OrthoDB" id="2991331at2"/>
<reference evidence="2 3" key="1">
    <citation type="submission" date="2019-03" db="EMBL/GenBank/DDBJ databases">
        <title>Genomic Encyclopedia of Type Strains, Phase IV (KMG-IV): sequencing the most valuable type-strain genomes for metagenomic binning, comparative biology and taxonomic classification.</title>
        <authorList>
            <person name="Goeker M."/>
        </authorList>
    </citation>
    <scope>NUCLEOTIDE SEQUENCE [LARGE SCALE GENOMIC DNA]</scope>
    <source>
        <strain evidence="2 3">DSM 28697</strain>
    </source>
</reference>
<dbReference type="EMBL" id="SNYJ01000002">
    <property type="protein sequence ID" value="TDQ42077.1"/>
    <property type="molecule type" value="Genomic_DNA"/>
</dbReference>
<evidence type="ECO:0000313" key="2">
    <source>
        <dbReference type="EMBL" id="TDQ42077.1"/>
    </source>
</evidence>